<organism evidence="10 11">
    <name type="scientific">Hucho hucho</name>
    <name type="common">huchen</name>
    <dbReference type="NCBI Taxonomy" id="62062"/>
    <lineage>
        <taxon>Eukaryota</taxon>
        <taxon>Metazoa</taxon>
        <taxon>Chordata</taxon>
        <taxon>Craniata</taxon>
        <taxon>Vertebrata</taxon>
        <taxon>Euteleostomi</taxon>
        <taxon>Actinopterygii</taxon>
        <taxon>Neopterygii</taxon>
        <taxon>Teleostei</taxon>
        <taxon>Protacanthopterygii</taxon>
        <taxon>Salmoniformes</taxon>
        <taxon>Salmonidae</taxon>
        <taxon>Salmoninae</taxon>
        <taxon>Hucho</taxon>
    </lineage>
</organism>
<dbReference type="InterPro" id="IPR011990">
    <property type="entry name" value="TPR-like_helical_dom_sf"/>
</dbReference>
<dbReference type="Ensembl" id="ENSHHUT00000048551.1">
    <property type="protein sequence ID" value="ENSHHUP00000046834.1"/>
    <property type="gene ID" value="ENSHHUG00000028478.1"/>
</dbReference>
<dbReference type="PANTHER" id="PTHR23040">
    <property type="match status" value="1"/>
</dbReference>
<dbReference type="SUPFAM" id="SSF46689">
    <property type="entry name" value="Homeodomain-like"/>
    <property type="match status" value="1"/>
</dbReference>
<feature type="repeat" description="TPR" evidence="9">
    <location>
        <begin position="362"/>
        <end position="395"/>
    </location>
</feature>
<dbReference type="InterPro" id="IPR009057">
    <property type="entry name" value="Homeodomain-like_sf"/>
</dbReference>
<reference evidence="10" key="3">
    <citation type="submission" date="2025-09" db="UniProtKB">
        <authorList>
            <consortium name="Ensembl"/>
        </authorList>
    </citation>
    <scope>IDENTIFICATION</scope>
</reference>
<evidence type="ECO:0000256" key="9">
    <source>
        <dbReference type="PROSITE-ProRule" id="PRU00339"/>
    </source>
</evidence>
<evidence type="ECO:0000256" key="7">
    <source>
        <dbReference type="ARBA" id="ARBA00034139"/>
    </source>
</evidence>
<reference evidence="11" key="1">
    <citation type="submission" date="2018-06" db="EMBL/GenBank/DDBJ databases">
        <title>Genome assembly of Danube salmon.</title>
        <authorList>
            <person name="Macqueen D.J."/>
            <person name="Gundappa M.K."/>
        </authorList>
    </citation>
    <scope>NUCLEOTIDE SEQUENCE [LARGE SCALE GENOMIC DNA]</scope>
</reference>
<evidence type="ECO:0000256" key="4">
    <source>
        <dbReference type="ARBA" id="ARBA00022803"/>
    </source>
</evidence>
<evidence type="ECO:0000313" key="10">
    <source>
        <dbReference type="Ensembl" id="ENSHHUP00000046834.1"/>
    </source>
</evidence>
<keyword evidence="5" id="KW-0206">Cytoskeleton</keyword>
<dbReference type="GeneTree" id="ENSGT00390000007911"/>
<sequence length="557" mass="63447">MTLAVLNYSDQGPKSTFSTYMAEGDQLYHKGEYVKAIESYSTALILQPDDKNCLVARSKCYVKMGDSDNALRDAEASLKEDKEFFKGLYQKAEALYTMGDFEFALVFYHRGHKLRPELQEFRLGIQKAQEAIDNSVGSPSSVKLENKGDLSFFHKADEVKKGRPKGLIHPLRREMRQQNKKTPKSEKTAKQLLGELYSDKEYLEKLLKDEDLVKGKMRGGERLQDLILNCITYLDTRTEFWRQQKPIYARERDRKLMQQKWNKTRQNPPSDPTRFVLKSLEEIDAALTAGNAESSLKKAREVLKSVQCWSEEVVPNKKEVLGNLHSCIGNALIDLGKMDRALDNHQKDLDLARQCKLPEAKSRALDNVGRVYARIGKFPQAIDAWEEKIPLASGGLERTWLFHEIGRCYLELKRHTEARDYGVRSLAVADEIADEKWQLNACVLVAQSESKDIAASKIAPKSTIYRIIKNFKESGSIVVKKASGRPRKSSKHQDRLLKLIQLRDRGTTSTELAQEWQQAGVSASARTVRRRLLDMMAWCQEGQQRSHFSPGKTSGVD</sequence>
<proteinExistence type="predicted"/>
<accession>A0A4W5NBL0</accession>
<dbReference type="AlphaFoldDB" id="A0A4W5NBL0"/>
<dbReference type="SMART" id="SM00028">
    <property type="entry name" value="TPR"/>
    <property type="match status" value="6"/>
</dbReference>
<dbReference type="GO" id="GO:0005930">
    <property type="term" value="C:axoneme"/>
    <property type="evidence" value="ECO:0007669"/>
    <property type="project" value="UniProtKB-SubCell"/>
</dbReference>
<dbReference type="GO" id="GO:0061371">
    <property type="term" value="P:determination of heart left/right asymmetry"/>
    <property type="evidence" value="ECO:0007669"/>
    <property type="project" value="Ensembl"/>
</dbReference>
<dbReference type="SUPFAM" id="SSF48452">
    <property type="entry name" value="TPR-like"/>
    <property type="match status" value="2"/>
</dbReference>
<evidence type="ECO:0000256" key="8">
    <source>
        <dbReference type="ARBA" id="ARBA00034143"/>
    </source>
</evidence>
<dbReference type="PROSITE" id="PS50005">
    <property type="entry name" value="TPR"/>
    <property type="match status" value="2"/>
</dbReference>
<name>A0A4W5NBL0_9TELE</name>
<evidence type="ECO:0000256" key="1">
    <source>
        <dbReference type="ARBA" id="ARBA00004430"/>
    </source>
</evidence>
<dbReference type="FunFam" id="1.25.40.10:FF:000537">
    <property type="entry name" value="Tetratricopeptide repeat domain 25"/>
    <property type="match status" value="1"/>
</dbReference>
<dbReference type="STRING" id="62062.ENSHHUP00000046834"/>
<dbReference type="Gene3D" id="1.25.40.10">
    <property type="entry name" value="Tetratricopeptide repeat domain"/>
    <property type="match status" value="2"/>
</dbReference>
<dbReference type="Proteomes" id="UP000314982">
    <property type="component" value="Unassembled WGS sequence"/>
</dbReference>
<dbReference type="GO" id="GO:0060271">
    <property type="term" value="P:cilium assembly"/>
    <property type="evidence" value="ECO:0007669"/>
    <property type="project" value="Ensembl"/>
</dbReference>
<evidence type="ECO:0000256" key="5">
    <source>
        <dbReference type="ARBA" id="ARBA00023212"/>
    </source>
</evidence>
<keyword evidence="11" id="KW-1185">Reference proteome</keyword>
<dbReference type="FunFam" id="1.25.40.10:FF:000795">
    <property type="entry name" value="Tetratricopeptide repeat protein 25"/>
    <property type="match status" value="1"/>
</dbReference>
<dbReference type="InterPro" id="IPR019734">
    <property type="entry name" value="TPR_rpt"/>
</dbReference>
<feature type="repeat" description="TPR" evidence="9">
    <location>
        <begin position="17"/>
        <end position="50"/>
    </location>
</feature>
<dbReference type="PANTHER" id="PTHR23040:SF1">
    <property type="entry name" value="OUTER DYNEIN ARM-DOCKING COMPLEX SUBUNIT 4"/>
    <property type="match status" value="1"/>
</dbReference>
<evidence type="ECO:0000256" key="2">
    <source>
        <dbReference type="ARBA" id="ARBA00022490"/>
    </source>
</evidence>
<dbReference type="GO" id="GO:0032474">
    <property type="term" value="P:otolith morphogenesis"/>
    <property type="evidence" value="ECO:0007669"/>
    <property type="project" value="Ensembl"/>
</dbReference>
<keyword evidence="2" id="KW-0963">Cytoplasm</keyword>
<comment type="subcellular location">
    <subcellularLocation>
        <location evidence="1">Cytoplasm</location>
        <location evidence="1">Cytoskeleton</location>
        <location evidence="1">Cilium axoneme</location>
    </subcellularLocation>
</comment>
<evidence type="ECO:0000313" key="11">
    <source>
        <dbReference type="Proteomes" id="UP000314982"/>
    </source>
</evidence>
<keyword evidence="6" id="KW-0966">Cell projection</keyword>
<reference evidence="10" key="2">
    <citation type="submission" date="2025-08" db="UniProtKB">
        <authorList>
            <consortium name="Ensembl"/>
        </authorList>
    </citation>
    <scope>IDENTIFICATION</scope>
</reference>
<keyword evidence="3" id="KW-0677">Repeat</keyword>
<keyword evidence="4 9" id="KW-0802">TPR repeat</keyword>
<dbReference type="InterPro" id="IPR040111">
    <property type="entry name" value="ODAD4"/>
</dbReference>
<evidence type="ECO:0000256" key="3">
    <source>
        <dbReference type="ARBA" id="ARBA00022737"/>
    </source>
</evidence>
<protein>
    <recommendedName>
        <fullName evidence="7">Outer dynein arm-docking complex subunit 4</fullName>
    </recommendedName>
    <alternativeName>
        <fullName evidence="8">Tetratricopeptide repeat protein 25</fullName>
    </alternativeName>
</protein>
<evidence type="ECO:0000256" key="6">
    <source>
        <dbReference type="ARBA" id="ARBA00023273"/>
    </source>
</evidence>